<sequence length="69" mass="7516">MSGATAGTNLYSLSPSMQRKERSACTYRIMLRARIKHLPHDANTHSKGTFAGTIKQPWGLRAAANAIMA</sequence>
<dbReference type="AlphaFoldDB" id="A0AA35JU91"/>
<accession>A0AA35JU91</accession>
<dbReference type="Proteomes" id="UP001178461">
    <property type="component" value="Chromosome 2"/>
</dbReference>
<proteinExistence type="predicted"/>
<gene>
    <name evidence="1" type="ORF">PODLI_1B003713</name>
</gene>
<protein>
    <submittedName>
        <fullName evidence="1">Uncharacterized protein</fullName>
    </submittedName>
</protein>
<keyword evidence="2" id="KW-1185">Reference proteome</keyword>
<organism evidence="1 2">
    <name type="scientific">Podarcis lilfordi</name>
    <name type="common">Lilford's wall lizard</name>
    <dbReference type="NCBI Taxonomy" id="74358"/>
    <lineage>
        <taxon>Eukaryota</taxon>
        <taxon>Metazoa</taxon>
        <taxon>Chordata</taxon>
        <taxon>Craniata</taxon>
        <taxon>Vertebrata</taxon>
        <taxon>Euteleostomi</taxon>
        <taxon>Lepidosauria</taxon>
        <taxon>Squamata</taxon>
        <taxon>Bifurcata</taxon>
        <taxon>Unidentata</taxon>
        <taxon>Episquamata</taxon>
        <taxon>Laterata</taxon>
        <taxon>Lacertibaenia</taxon>
        <taxon>Lacertidae</taxon>
        <taxon>Podarcis</taxon>
    </lineage>
</organism>
<evidence type="ECO:0000313" key="1">
    <source>
        <dbReference type="EMBL" id="CAI5766262.1"/>
    </source>
</evidence>
<name>A0AA35JU91_9SAUR</name>
<reference evidence="1" key="1">
    <citation type="submission" date="2022-12" db="EMBL/GenBank/DDBJ databases">
        <authorList>
            <person name="Alioto T."/>
            <person name="Alioto T."/>
            <person name="Gomez Garrido J."/>
        </authorList>
    </citation>
    <scope>NUCLEOTIDE SEQUENCE</scope>
</reference>
<dbReference type="EMBL" id="OX395127">
    <property type="protein sequence ID" value="CAI5766262.1"/>
    <property type="molecule type" value="Genomic_DNA"/>
</dbReference>
<evidence type="ECO:0000313" key="2">
    <source>
        <dbReference type="Proteomes" id="UP001178461"/>
    </source>
</evidence>